<evidence type="ECO:0000259" key="1">
    <source>
        <dbReference type="PROSITE" id="PS50995"/>
    </source>
</evidence>
<dbReference type="RefSeq" id="WP_044834251.1">
    <property type="nucleotide sequence ID" value="NZ_CP059735.1"/>
</dbReference>
<reference evidence="2 3" key="1">
    <citation type="journal article" date="2015" name="Genome Announc.">
        <title>Draft Genome Sequences of Marine Isolates of Thalassomonas viridans and Thalassomonas actiniarum.</title>
        <authorList>
            <person name="Olonade I."/>
            <person name="van Zyl L.J."/>
            <person name="Trindade M."/>
        </authorList>
    </citation>
    <scope>NUCLEOTIDE SEQUENCE [LARGE SCALE GENOMIC DNA]</scope>
    <source>
        <strain evidence="2 3">A5K-106</strain>
    </source>
</reference>
<dbReference type="InterPro" id="IPR000835">
    <property type="entry name" value="HTH_MarR-typ"/>
</dbReference>
<evidence type="ECO:0000313" key="2">
    <source>
        <dbReference type="EMBL" id="WDD98863.1"/>
    </source>
</evidence>
<dbReference type="InterPro" id="IPR036388">
    <property type="entry name" value="WH-like_DNA-bd_sf"/>
</dbReference>
<dbReference type="Gene3D" id="1.10.10.10">
    <property type="entry name" value="Winged helix-like DNA-binding domain superfamily/Winged helix DNA-binding domain"/>
    <property type="match status" value="1"/>
</dbReference>
<dbReference type="PRINTS" id="PR00598">
    <property type="entry name" value="HTHMARR"/>
</dbReference>
<organism evidence="2 3">
    <name type="scientific">Thalassomonas actiniarum</name>
    <dbReference type="NCBI Taxonomy" id="485447"/>
    <lineage>
        <taxon>Bacteria</taxon>
        <taxon>Pseudomonadati</taxon>
        <taxon>Pseudomonadota</taxon>
        <taxon>Gammaproteobacteria</taxon>
        <taxon>Alteromonadales</taxon>
        <taxon>Colwelliaceae</taxon>
        <taxon>Thalassomonas</taxon>
    </lineage>
</organism>
<accession>A0AAE9YR39</accession>
<dbReference type="Pfam" id="PF12802">
    <property type="entry name" value="MarR_2"/>
    <property type="match status" value="1"/>
</dbReference>
<dbReference type="EMBL" id="CP059735">
    <property type="protein sequence ID" value="WDD98863.1"/>
    <property type="molecule type" value="Genomic_DNA"/>
</dbReference>
<dbReference type="GO" id="GO:0006950">
    <property type="term" value="P:response to stress"/>
    <property type="evidence" value="ECO:0007669"/>
    <property type="project" value="TreeGrafter"/>
</dbReference>
<dbReference type="InterPro" id="IPR036390">
    <property type="entry name" value="WH_DNA-bd_sf"/>
</dbReference>
<name>A0AAE9YR39_9GAMM</name>
<dbReference type="PROSITE" id="PS50995">
    <property type="entry name" value="HTH_MARR_2"/>
    <property type="match status" value="1"/>
</dbReference>
<dbReference type="Proteomes" id="UP000032568">
    <property type="component" value="Chromosome"/>
</dbReference>
<dbReference type="SUPFAM" id="SSF46785">
    <property type="entry name" value="Winged helix' DNA-binding domain"/>
    <property type="match status" value="1"/>
</dbReference>
<dbReference type="GO" id="GO:0003700">
    <property type="term" value="F:DNA-binding transcription factor activity"/>
    <property type="evidence" value="ECO:0007669"/>
    <property type="project" value="InterPro"/>
</dbReference>
<proteinExistence type="predicted"/>
<evidence type="ECO:0000313" key="3">
    <source>
        <dbReference type="Proteomes" id="UP000032568"/>
    </source>
</evidence>
<dbReference type="InterPro" id="IPR039422">
    <property type="entry name" value="MarR/SlyA-like"/>
</dbReference>
<feature type="domain" description="HTH marR-type" evidence="1">
    <location>
        <begin position="1"/>
        <end position="145"/>
    </location>
</feature>
<protein>
    <submittedName>
        <fullName evidence="2">MarR family transcriptional regulator</fullName>
    </submittedName>
</protein>
<gene>
    <name evidence="2" type="ORF">SG35_027160</name>
</gene>
<dbReference type="PANTHER" id="PTHR33164:SF104">
    <property type="entry name" value="TRANSCRIPTIONAL REGULATORY PROTEIN"/>
    <property type="match status" value="1"/>
</dbReference>
<sequence length="148" mass="17164">MSKEPEEYVVDAWIALLRGKEHALDHVEKSFKKNGLPPFFWYDVLWELDKAGEKGLRPYEIEQGMLLPQYGLSRLLARMDKAGYVERTPSPVDGRGQQVTITKQGSETRKNMWEVYAKGIQSTIGDNFNEEECRTIHKLLTRLHRQKA</sequence>
<reference evidence="2 3" key="2">
    <citation type="journal article" date="2022" name="Mar. Drugs">
        <title>Bioassay-Guided Fractionation Leads to the Detection of Cholic Acid Generated by the Rare Thalassomonas sp.</title>
        <authorList>
            <person name="Pheiffer F."/>
            <person name="Schneider Y.K."/>
            <person name="Hansen E.H."/>
            <person name="Andersen J.H."/>
            <person name="Isaksson J."/>
            <person name="Busche T."/>
            <person name="R C."/>
            <person name="Kalinowski J."/>
            <person name="Zyl L.V."/>
            <person name="Trindade M."/>
        </authorList>
    </citation>
    <scope>NUCLEOTIDE SEQUENCE [LARGE SCALE GENOMIC DNA]</scope>
    <source>
        <strain evidence="2 3">A5K-106</strain>
    </source>
</reference>
<keyword evidence="3" id="KW-1185">Reference proteome</keyword>
<dbReference type="AlphaFoldDB" id="A0AAE9YR39"/>
<dbReference type="PANTHER" id="PTHR33164">
    <property type="entry name" value="TRANSCRIPTIONAL REGULATOR, MARR FAMILY"/>
    <property type="match status" value="1"/>
</dbReference>
<dbReference type="KEGG" id="tact:SG35_027160"/>